<dbReference type="SUPFAM" id="SSF50475">
    <property type="entry name" value="FMN-binding split barrel"/>
    <property type="match status" value="1"/>
</dbReference>
<dbReference type="eggNOG" id="arCOG00514">
    <property type="taxonomic scope" value="Archaea"/>
</dbReference>
<dbReference type="EMBL" id="AOIB01000037">
    <property type="protein sequence ID" value="ELY54423.1"/>
    <property type="molecule type" value="Genomic_DNA"/>
</dbReference>
<comment type="caution">
    <text evidence="1">The sequence shown here is derived from an EMBL/GenBank/DDBJ whole genome shotgun (WGS) entry which is preliminary data.</text>
</comment>
<reference evidence="1 2" key="1">
    <citation type="journal article" date="2014" name="PLoS Genet.">
        <title>Phylogenetically driven sequencing of extremely halophilic archaea reveals strategies for static and dynamic osmo-response.</title>
        <authorList>
            <person name="Becker E.A."/>
            <person name="Seitzer P.M."/>
            <person name="Tritt A."/>
            <person name="Larsen D."/>
            <person name="Krusor M."/>
            <person name="Yao A.I."/>
            <person name="Wu D."/>
            <person name="Madern D."/>
            <person name="Eisen J.A."/>
            <person name="Darling A.E."/>
            <person name="Facciotti M.T."/>
        </authorList>
    </citation>
    <scope>NUCLEOTIDE SEQUENCE [LARGE SCALE GENOMIC DNA]</scope>
    <source>
        <strain evidence="1 2">DSM 10524</strain>
    </source>
</reference>
<dbReference type="STRING" id="1227497.C491_19699"/>
<gene>
    <name evidence="1" type="ORF">C491_19699</name>
</gene>
<keyword evidence="2" id="KW-1185">Reference proteome</keyword>
<organism evidence="1 2">
    <name type="scientific">Natronococcus amylolyticus DSM 10524</name>
    <dbReference type="NCBI Taxonomy" id="1227497"/>
    <lineage>
        <taxon>Archaea</taxon>
        <taxon>Methanobacteriati</taxon>
        <taxon>Methanobacteriota</taxon>
        <taxon>Stenosarchaea group</taxon>
        <taxon>Halobacteria</taxon>
        <taxon>Halobacteriales</taxon>
        <taxon>Natrialbaceae</taxon>
        <taxon>Natronococcus</taxon>
    </lineage>
</organism>
<dbReference type="Gene3D" id="2.30.110.10">
    <property type="entry name" value="Electron Transport, Fmn-binding Protein, Chain A"/>
    <property type="match status" value="1"/>
</dbReference>
<evidence type="ECO:0000313" key="2">
    <source>
        <dbReference type="Proteomes" id="UP000011688"/>
    </source>
</evidence>
<name>L9X1F7_9EURY</name>
<proteinExistence type="predicted"/>
<dbReference type="Proteomes" id="UP000011688">
    <property type="component" value="Unassembled WGS sequence"/>
</dbReference>
<evidence type="ECO:0000313" key="1">
    <source>
        <dbReference type="EMBL" id="ELY54423.1"/>
    </source>
</evidence>
<protein>
    <recommendedName>
        <fullName evidence="3">Pyridoxamine 5'-phosphate oxidase family protein</fullName>
    </recommendedName>
</protein>
<dbReference type="AlphaFoldDB" id="L9X1F7"/>
<sequence length="153" mass="16800">MSLDRIGYVYTFGMDEAELLEALETTDTGVLALASQGSAYAIPVGCYYDDGALYVRLTDDGASTKLSYLEATTEACLLLYAVEPPDGSWSIVALGPIRELTDRESEAFDEATMIERFGKPRIFDEDLDALEWSVYELEIAELTGRKTGGRTLS</sequence>
<dbReference type="RefSeq" id="WP_005559364.1">
    <property type="nucleotide sequence ID" value="NZ_AOIB01000037.1"/>
</dbReference>
<dbReference type="InterPro" id="IPR024747">
    <property type="entry name" value="Pyridox_Oxase-rel"/>
</dbReference>
<dbReference type="InterPro" id="IPR012349">
    <property type="entry name" value="Split_barrel_FMN-bd"/>
</dbReference>
<accession>L9X1F7</accession>
<evidence type="ECO:0008006" key="3">
    <source>
        <dbReference type="Google" id="ProtNLM"/>
    </source>
</evidence>
<dbReference type="OrthoDB" id="288110at2157"/>
<dbReference type="Pfam" id="PF12900">
    <property type="entry name" value="Pyridox_ox_2"/>
    <property type="match status" value="1"/>
</dbReference>